<sequence length="507" mass="57983">MVAPGGIPKLNNIGGVSSKGAGLYQSKKKKAQKTPEEIEAERIEAAHQERTRGERRNRTMKTMSASASNDALREMLDDAMADLLADIKLSGTGEERLQQIMTRAKETGMSVTKIFSFFTKHPQHITKEEFKLGLQRLGSKLFDLTDEELQVIIDKFDVDGDGTISIAEFKLYCYYQIPVVCWKAERKRVEASGEMDKIKAVVAGHLHHDELDKEHILEHTEIDEEKDNGVHIHSAGECMFRDTKLFWRTNTTVEIRLYYQAELDLISIQVFNQTQDKEMPILYVFKSDVDSHIDKEVLEEQVKVAIQTSDVREEGSKQLIRNKHEWEMYAAYILARLKLPDSSNPFPANEMRAKLPPLTPRTEAVMPFLCKLSEDKYESLMIEKPENVEPPPAIPKEVTISVDDFQQAIASFQDGAAELKKMRTSAEKMSKLMAMSINAFSNAEHDRQRRKGLNKSQMQWVDTFTKWIVRKQVEHVRSRLDSSPAYQELLKEQEEKSKASEMGLVVE</sequence>
<comment type="caution">
    <text evidence="4">The sequence shown here is derived from an EMBL/GenBank/DDBJ whole genome shotgun (WGS) entry which is preliminary data.</text>
</comment>
<evidence type="ECO:0000256" key="1">
    <source>
        <dbReference type="ARBA" id="ARBA00022837"/>
    </source>
</evidence>
<reference evidence="5" key="1">
    <citation type="journal article" date="2023" name="Commun. Biol.">
        <title>Genome analysis of Parmales, the sister group of diatoms, reveals the evolutionary specialization of diatoms from phago-mixotrophs to photoautotrophs.</title>
        <authorList>
            <person name="Ban H."/>
            <person name="Sato S."/>
            <person name="Yoshikawa S."/>
            <person name="Yamada K."/>
            <person name="Nakamura Y."/>
            <person name="Ichinomiya M."/>
            <person name="Sato N."/>
            <person name="Blanc-Mathieu R."/>
            <person name="Endo H."/>
            <person name="Kuwata A."/>
            <person name="Ogata H."/>
        </authorList>
    </citation>
    <scope>NUCLEOTIDE SEQUENCE [LARGE SCALE GENOMIC DNA]</scope>
    <source>
        <strain evidence="5">NIES 3699</strain>
    </source>
</reference>
<evidence type="ECO:0000256" key="2">
    <source>
        <dbReference type="SAM" id="MobiDB-lite"/>
    </source>
</evidence>
<accession>A0A9W7CJG3</accession>
<dbReference type="AlphaFoldDB" id="A0A9W7CJG3"/>
<dbReference type="Proteomes" id="UP001165160">
    <property type="component" value="Unassembled WGS sequence"/>
</dbReference>
<gene>
    <name evidence="4" type="ORF">TrVE_jg14383</name>
</gene>
<keyword evidence="5" id="KW-1185">Reference proteome</keyword>
<feature type="domain" description="EF-hand" evidence="3">
    <location>
        <begin position="144"/>
        <end position="179"/>
    </location>
</feature>
<dbReference type="CDD" id="cd00051">
    <property type="entry name" value="EFh"/>
    <property type="match status" value="1"/>
</dbReference>
<dbReference type="SUPFAM" id="SSF47473">
    <property type="entry name" value="EF-hand"/>
    <property type="match status" value="1"/>
</dbReference>
<keyword evidence="1" id="KW-0106">Calcium</keyword>
<dbReference type="Gene3D" id="1.10.238.10">
    <property type="entry name" value="EF-hand"/>
    <property type="match status" value="1"/>
</dbReference>
<evidence type="ECO:0000313" key="5">
    <source>
        <dbReference type="Proteomes" id="UP001165160"/>
    </source>
</evidence>
<evidence type="ECO:0000259" key="3">
    <source>
        <dbReference type="PROSITE" id="PS50222"/>
    </source>
</evidence>
<proteinExistence type="predicted"/>
<protein>
    <recommendedName>
        <fullName evidence="3">EF-hand domain-containing protein</fullName>
    </recommendedName>
</protein>
<dbReference type="InterPro" id="IPR002048">
    <property type="entry name" value="EF_hand_dom"/>
</dbReference>
<dbReference type="GO" id="GO:0005509">
    <property type="term" value="F:calcium ion binding"/>
    <property type="evidence" value="ECO:0007669"/>
    <property type="project" value="InterPro"/>
</dbReference>
<dbReference type="InterPro" id="IPR018247">
    <property type="entry name" value="EF_Hand_1_Ca_BS"/>
</dbReference>
<dbReference type="EMBL" id="BRXX01000355">
    <property type="protein sequence ID" value="GMI06810.1"/>
    <property type="molecule type" value="Genomic_DNA"/>
</dbReference>
<dbReference type="PROSITE" id="PS00018">
    <property type="entry name" value="EF_HAND_1"/>
    <property type="match status" value="1"/>
</dbReference>
<dbReference type="PROSITE" id="PS50222">
    <property type="entry name" value="EF_HAND_2"/>
    <property type="match status" value="1"/>
</dbReference>
<dbReference type="InterPro" id="IPR011992">
    <property type="entry name" value="EF-hand-dom_pair"/>
</dbReference>
<feature type="compositionally biased region" description="Basic and acidic residues" evidence="2">
    <location>
        <begin position="33"/>
        <end position="57"/>
    </location>
</feature>
<organism evidence="4 5">
    <name type="scientific">Triparma verrucosa</name>
    <dbReference type="NCBI Taxonomy" id="1606542"/>
    <lineage>
        <taxon>Eukaryota</taxon>
        <taxon>Sar</taxon>
        <taxon>Stramenopiles</taxon>
        <taxon>Ochrophyta</taxon>
        <taxon>Bolidophyceae</taxon>
        <taxon>Parmales</taxon>
        <taxon>Triparmaceae</taxon>
        <taxon>Triparma</taxon>
    </lineage>
</organism>
<dbReference type="Pfam" id="PF13499">
    <property type="entry name" value="EF-hand_7"/>
    <property type="match status" value="1"/>
</dbReference>
<name>A0A9W7CJG3_9STRA</name>
<evidence type="ECO:0000313" key="4">
    <source>
        <dbReference type="EMBL" id="GMI06810.1"/>
    </source>
</evidence>
<feature type="region of interest" description="Disordered" evidence="2">
    <location>
        <begin position="1"/>
        <end position="67"/>
    </location>
</feature>